<dbReference type="RefSeq" id="WP_280041326.1">
    <property type="nucleotide sequence ID" value="NZ_CP162607.1"/>
</dbReference>
<accession>A0AB39I119</accession>
<reference evidence="1" key="1">
    <citation type="submission" date="2024-07" db="EMBL/GenBank/DDBJ databases">
        <title>Identification and characteristics of a novel species of coltsfoot's symbiotic bacteria.</title>
        <authorList>
            <person name="Juszczyk A."/>
            <person name="Jasielczuk I."/>
            <person name="Gurgul A."/>
            <person name="Rogala M."/>
            <person name="Kowalczyk A."/>
            <person name="Szmatola T."/>
            <person name="Kosecka-Strojek M."/>
            <person name="Arent Z."/>
            <person name="Latowski D."/>
        </authorList>
    </citation>
    <scope>NUCLEOTIDE SEQUENCE</scope>
    <source>
        <strain evidence="1">Hg7Tf</strain>
    </source>
</reference>
<dbReference type="EMBL" id="CP162607">
    <property type="protein sequence ID" value="XDK38274.1"/>
    <property type="molecule type" value="Genomic_DNA"/>
</dbReference>
<protein>
    <submittedName>
        <fullName evidence="1">Uncharacterized protein</fullName>
    </submittedName>
</protein>
<evidence type="ECO:0000313" key="1">
    <source>
        <dbReference type="EMBL" id="XDK38274.1"/>
    </source>
</evidence>
<sequence>MKNLEEAIAAGEPLMQQAMDALRRYHEARDSLTSAEEVERLRLEAESLFEAVQEYRFRVLGGPTHPLH</sequence>
<name>A0AB39I119_9PSED</name>
<gene>
    <name evidence="1" type="ORF">AB4Y39_06310</name>
</gene>
<dbReference type="AlphaFoldDB" id="A0AB39I119"/>
<organism evidence="1">
    <name type="scientific">Pseudomonas sp. Hg7Tf</name>
    <dbReference type="NCBI Taxonomy" id="3236988"/>
    <lineage>
        <taxon>Bacteria</taxon>
        <taxon>Pseudomonadati</taxon>
        <taxon>Pseudomonadota</taxon>
        <taxon>Gammaproteobacteria</taxon>
        <taxon>Pseudomonadales</taxon>
        <taxon>Pseudomonadaceae</taxon>
        <taxon>Pseudomonas</taxon>
    </lineage>
</organism>
<proteinExistence type="predicted"/>